<dbReference type="EnsemblMetazoa" id="RPRC007519-RA">
    <property type="protein sequence ID" value="RPRC007519-PA"/>
    <property type="gene ID" value="RPRC007519"/>
</dbReference>
<keyword evidence="2" id="KW-0479">Metal-binding</keyword>
<dbReference type="InterPro" id="IPR011707">
    <property type="entry name" value="Cu-oxidase-like_N"/>
</dbReference>
<dbReference type="InterPro" id="IPR008972">
    <property type="entry name" value="Cupredoxin"/>
</dbReference>
<dbReference type="VEuPathDB" id="VectorBase:RPRC007519"/>
<dbReference type="Pfam" id="PF00394">
    <property type="entry name" value="Cu-oxidase"/>
    <property type="match status" value="1"/>
</dbReference>
<evidence type="ECO:0000256" key="1">
    <source>
        <dbReference type="ARBA" id="ARBA00010609"/>
    </source>
</evidence>
<protein>
    <submittedName>
        <fullName evidence="8">Uncharacterized protein</fullName>
    </submittedName>
</protein>
<dbReference type="InterPro" id="IPR002355">
    <property type="entry name" value="Cu_oxidase_Cu_BS"/>
</dbReference>
<dbReference type="EMBL" id="ACPB03000514">
    <property type="status" value="NOT_ANNOTATED_CDS"/>
    <property type="molecule type" value="Genomic_DNA"/>
</dbReference>
<dbReference type="CDD" id="cd13858">
    <property type="entry name" value="CuRO_1_tcLCC2_insect_like"/>
    <property type="match status" value="1"/>
</dbReference>
<reference evidence="8" key="1">
    <citation type="submission" date="2015-05" db="UniProtKB">
        <authorList>
            <consortium name="EnsemblMetazoa"/>
        </authorList>
    </citation>
    <scope>IDENTIFICATION</scope>
</reference>
<dbReference type="GO" id="GO:0006826">
    <property type="term" value="P:iron ion transport"/>
    <property type="evidence" value="ECO:0007669"/>
    <property type="project" value="TreeGrafter"/>
</dbReference>
<dbReference type="PANTHER" id="PTHR11709">
    <property type="entry name" value="MULTI-COPPER OXIDASE"/>
    <property type="match status" value="1"/>
</dbReference>
<dbReference type="PANTHER" id="PTHR11709:SF394">
    <property type="entry name" value="FI03373P-RELATED"/>
    <property type="match status" value="1"/>
</dbReference>
<dbReference type="InParanoid" id="T1HTZ9"/>
<dbReference type="OMA" id="HILWHQA"/>
<dbReference type="CDD" id="cd13905">
    <property type="entry name" value="CuRO_3_tcLLC2_insect_like"/>
    <property type="match status" value="1"/>
</dbReference>
<dbReference type="SUPFAM" id="SSF49503">
    <property type="entry name" value="Cupredoxins"/>
    <property type="match status" value="4"/>
</dbReference>
<dbReference type="CDD" id="cd13884">
    <property type="entry name" value="CuRO_2_tcLCC_insect_like"/>
    <property type="match status" value="1"/>
</dbReference>
<dbReference type="EMBL" id="ACPB03000512">
    <property type="status" value="NOT_ANNOTATED_CDS"/>
    <property type="molecule type" value="Genomic_DNA"/>
</dbReference>
<dbReference type="Pfam" id="PF07731">
    <property type="entry name" value="Cu-oxidase_2"/>
    <property type="match status" value="2"/>
</dbReference>
<dbReference type="PROSITE" id="PS00079">
    <property type="entry name" value="MULTICOPPER_OXIDASE1"/>
    <property type="match status" value="3"/>
</dbReference>
<keyword evidence="4" id="KW-0186">Copper</keyword>
<dbReference type="Pfam" id="PF07732">
    <property type="entry name" value="Cu-oxidase_3"/>
    <property type="match status" value="1"/>
</dbReference>
<evidence type="ECO:0000313" key="8">
    <source>
        <dbReference type="EnsemblMetazoa" id="RPRC007519-PA"/>
    </source>
</evidence>
<dbReference type="Gene3D" id="2.60.40.420">
    <property type="entry name" value="Cupredoxins - blue copper proteins"/>
    <property type="match status" value="4"/>
</dbReference>
<evidence type="ECO:0000256" key="4">
    <source>
        <dbReference type="ARBA" id="ARBA00023008"/>
    </source>
</evidence>
<accession>T1HTZ9</accession>
<organism evidence="8 9">
    <name type="scientific">Rhodnius prolixus</name>
    <name type="common">Triatomid bug</name>
    <dbReference type="NCBI Taxonomy" id="13249"/>
    <lineage>
        <taxon>Eukaryota</taxon>
        <taxon>Metazoa</taxon>
        <taxon>Ecdysozoa</taxon>
        <taxon>Arthropoda</taxon>
        <taxon>Hexapoda</taxon>
        <taxon>Insecta</taxon>
        <taxon>Pterygota</taxon>
        <taxon>Neoptera</taxon>
        <taxon>Paraneoptera</taxon>
        <taxon>Hemiptera</taxon>
        <taxon>Heteroptera</taxon>
        <taxon>Panheteroptera</taxon>
        <taxon>Cimicomorpha</taxon>
        <taxon>Reduviidae</taxon>
        <taxon>Triatominae</taxon>
        <taxon>Rhodnius</taxon>
    </lineage>
</organism>
<dbReference type="GO" id="GO:0005507">
    <property type="term" value="F:copper ion binding"/>
    <property type="evidence" value="ECO:0007669"/>
    <property type="project" value="InterPro"/>
</dbReference>
<dbReference type="Proteomes" id="UP000015103">
    <property type="component" value="Unassembled WGS sequence"/>
</dbReference>
<dbReference type="EMBL" id="ACPB03000518">
    <property type="status" value="NOT_ANNOTATED_CDS"/>
    <property type="molecule type" value="Genomic_DNA"/>
</dbReference>
<keyword evidence="3" id="KW-0560">Oxidoreductase</keyword>
<dbReference type="InterPro" id="IPR011706">
    <property type="entry name" value="Cu-oxidase_C"/>
</dbReference>
<evidence type="ECO:0000259" key="7">
    <source>
        <dbReference type="Pfam" id="PF07732"/>
    </source>
</evidence>
<feature type="domain" description="Plastocyanin-like" evidence="5">
    <location>
        <begin position="163"/>
        <end position="315"/>
    </location>
</feature>
<dbReference type="AlphaFoldDB" id="T1HTZ9"/>
<feature type="domain" description="Plastocyanin-like" evidence="6">
    <location>
        <begin position="658"/>
        <end position="799"/>
    </location>
</feature>
<evidence type="ECO:0000313" key="9">
    <source>
        <dbReference type="Proteomes" id="UP000015103"/>
    </source>
</evidence>
<dbReference type="FunFam" id="2.60.40.420:FF:000045">
    <property type="entry name" value="Laccase 2"/>
    <property type="match status" value="1"/>
</dbReference>
<dbReference type="EMBL" id="ACPB03000517">
    <property type="status" value="NOT_ANNOTATED_CDS"/>
    <property type="molecule type" value="Genomic_DNA"/>
</dbReference>
<dbReference type="InterPro" id="IPR001117">
    <property type="entry name" value="Cu-oxidase_2nd"/>
</dbReference>
<dbReference type="PROSITE" id="PS00080">
    <property type="entry name" value="MULTICOPPER_OXIDASE2"/>
    <property type="match status" value="2"/>
</dbReference>
<dbReference type="EMBL" id="ACPB03000515">
    <property type="status" value="NOT_ANNOTATED_CDS"/>
    <property type="molecule type" value="Genomic_DNA"/>
</dbReference>
<dbReference type="GO" id="GO:0005886">
    <property type="term" value="C:plasma membrane"/>
    <property type="evidence" value="ECO:0007669"/>
    <property type="project" value="TreeGrafter"/>
</dbReference>
<dbReference type="STRING" id="13249.T1HTZ9"/>
<feature type="domain" description="Plastocyanin-like" evidence="7">
    <location>
        <begin position="45"/>
        <end position="152"/>
    </location>
</feature>
<dbReference type="EMBL" id="ACPB03000516">
    <property type="status" value="NOT_ANNOTATED_CDS"/>
    <property type="molecule type" value="Genomic_DNA"/>
</dbReference>
<dbReference type="InterPro" id="IPR033138">
    <property type="entry name" value="Cu_oxidase_CS"/>
</dbReference>
<evidence type="ECO:0000259" key="5">
    <source>
        <dbReference type="Pfam" id="PF00394"/>
    </source>
</evidence>
<dbReference type="EMBL" id="ACPB03000513">
    <property type="status" value="NOT_ANNOTATED_CDS"/>
    <property type="molecule type" value="Genomic_DNA"/>
</dbReference>
<comment type="similarity">
    <text evidence="1">Belongs to the multicopper oxidase family.</text>
</comment>
<dbReference type="FunFam" id="2.60.40.420:FF:000031">
    <property type="entry name" value="Laccase-2 isoform A"/>
    <property type="match status" value="1"/>
</dbReference>
<evidence type="ECO:0000256" key="3">
    <source>
        <dbReference type="ARBA" id="ARBA00023002"/>
    </source>
</evidence>
<feature type="domain" description="Plastocyanin-like" evidence="6">
    <location>
        <begin position="467"/>
        <end position="560"/>
    </location>
</feature>
<dbReference type="InterPro" id="IPR045087">
    <property type="entry name" value="Cu-oxidase_fam"/>
</dbReference>
<dbReference type="HOGENOM" id="CLU_006504_8_1_1"/>
<dbReference type="eggNOG" id="KOG1263">
    <property type="taxonomic scope" value="Eukaryota"/>
</dbReference>
<proteinExistence type="inferred from homology"/>
<sequence>CLRECDGVPRICYYKFKALLYTTMSLACGRCPSVKEDCYLPQCVTADGVPRGITTFNRMLPGPYIQVCKGDTIVVDVVNKLLAGSTTVHWHGIHQRGTQYYDGTPGVTQCNIEPGNTFRYQFLAEIAGTYFYHSHTGLQKEDGLSGPLIVRDVPKKKTKDIPEYTIFIQDWMHLQAIDRFPGIPALPNPASRPSSYLINGRGIYIAAQVGSKDQPPVTTLTVTQGKTYKLRLIGGTCITCAITIFIQQHKFTVISGDDGRDVIPNIVDTIGINSGERYDVIINATQPVGSYWIAVTGTGECEGAKQLAVLRYDGAPPLPATNEKITAPGPLDFNPQYSFCNSSNQLCVFQLTATHPSSNELTMPQGDLRITLAFGLHVYTVQELFYTGTYNPYFYGMFNITHYSYSDEKPHSTQSSFTKFTYVCHYITSNTNYKYNNIHRKKQSIYFYIIIYLVRYSICLVSFQDIFPPHPFHLHGYDFQVLEQGVFNTDPATGLKELNRRLDNGDVRNDKAPMKDVVSVAPGGYAIIRFLADNPGFWLMHCHFLFHQDTGMAVVFQVGEPSDLPPIPEGFPTFAKCSRCDAMCQSDINLARVDLELTMPKGDLRIPLAFGLYYYTVQELFYTGTYNPYFYALPGGVLLRSMINNISHVPAPSALISQYNDNPRDAFCEPQCSRAPTCICTYIIKIPLNSVVDVVIADTMSFQDILPPHPFHLHGYDFQVLEQGVFNTDPATGLKELNRRLDNGDVRNDKAPMKDVVSVAPGGYAIIRFLADNPGFWLMHCHLLFHQETGMAVVFQVGEPSDLPPIPKGFPTCGNFLPKVKVL</sequence>
<evidence type="ECO:0000259" key="6">
    <source>
        <dbReference type="Pfam" id="PF07731"/>
    </source>
</evidence>
<name>T1HTZ9_RHOPR</name>
<dbReference type="GO" id="GO:0016491">
    <property type="term" value="F:oxidoreductase activity"/>
    <property type="evidence" value="ECO:0007669"/>
    <property type="project" value="UniProtKB-KW"/>
</dbReference>
<keyword evidence="9" id="KW-1185">Reference proteome</keyword>
<evidence type="ECO:0000256" key="2">
    <source>
        <dbReference type="ARBA" id="ARBA00022723"/>
    </source>
</evidence>